<sequence length="105" mass="11769">MMANLHSTRDKRKQSVRQNKEPNRKKKGSDHQNQGSTSRSTMMATTDDTVAGRLQQIPSLTCMQGKKRGQKEEGVKEQGNNEGKGKDKKTNPIQGKNLSREEDLS</sequence>
<reference evidence="2" key="2">
    <citation type="journal article" date="2024" name="Plant">
        <title>Genomic evolution and insights into agronomic trait innovations of Sesamum species.</title>
        <authorList>
            <person name="Miao H."/>
            <person name="Wang L."/>
            <person name="Qu L."/>
            <person name="Liu H."/>
            <person name="Sun Y."/>
            <person name="Le M."/>
            <person name="Wang Q."/>
            <person name="Wei S."/>
            <person name="Zheng Y."/>
            <person name="Lin W."/>
            <person name="Duan Y."/>
            <person name="Cao H."/>
            <person name="Xiong S."/>
            <person name="Wang X."/>
            <person name="Wei L."/>
            <person name="Li C."/>
            <person name="Ma Q."/>
            <person name="Ju M."/>
            <person name="Zhao R."/>
            <person name="Li G."/>
            <person name="Mu C."/>
            <person name="Tian Q."/>
            <person name="Mei H."/>
            <person name="Zhang T."/>
            <person name="Gao T."/>
            <person name="Zhang H."/>
        </authorList>
    </citation>
    <scope>NUCLEOTIDE SEQUENCE</scope>
    <source>
        <strain evidence="2">3651</strain>
    </source>
</reference>
<gene>
    <name evidence="2" type="ORF">Salat_1871700</name>
</gene>
<dbReference type="Proteomes" id="UP001293254">
    <property type="component" value="Unassembled WGS sequence"/>
</dbReference>
<proteinExistence type="predicted"/>
<evidence type="ECO:0000256" key="1">
    <source>
        <dbReference type="SAM" id="MobiDB-lite"/>
    </source>
</evidence>
<feature type="region of interest" description="Disordered" evidence="1">
    <location>
        <begin position="1"/>
        <end position="105"/>
    </location>
</feature>
<dbReference type="AlphaFoldDB" id="A0AAE1Y347"/>
<protein>
    <submittedName>
        <fullName evidence="2">Uncharacterized protein</fullName>
    </submittedName>
</protein>
<comment type="caution">
    <text evidence="2">The sequence shown here is derived from an EMBL/GenBank/DDBJ whole genome shotgun (WGS) entry which is preliminary data.</text>
</comment>
<accession>A0AAE1Y347</accession>
<feature type="compositionally biased region" description="Polar residues" evidence="1">
    <location>
        <begin position="31"/>
        <end position="48"/>
    </location>
</feature>
<evidence type="ECO:0000313" key="2">
    <source>
        <dbReference type="EMBL" id="KAK4422891.1"/>
    </source>
</evidence>
<name>A0AAE1Y347_9LAMI</name>
<keyword evidence="3" id="KW-1185">Reference proteome</keyword>
<evidence type="ECO:0000313" key="3">
    <source>
        <dbReference type="Proteomes" id="UP001293254"/>
    </source>
</evidence>
<reference evidence="2" key="1">
    <citation type="submission" date="2020-06" db="EMBL/GenBank/DDBJ databases">
        <authorList>
            <person name="Li T."/>
            <person name="Hu X."/>
            <person name="Zhang T."/>
            <person name="Song X."/>
            <person name="Zhang H."/>
            <person name="Dai N."/>
            <person name="Sheng W."/>
            <person name="Hou X."/>
            <person name="Wei L."/>
        </authorList>
    </citation>
    <scope>NUCLEOTIDE SEQUENCE</scope>
    <source>
        <strain evidence="2">3651</strain>
        <tissue evidence="2">Leaf</tissue>
    </source>
</reference>
<dbReference type="EMBL" id="JACGWO010000007">
    <property type="protein sequence ID" value="KAK4422891.1"/>
    <property type="molecule type" value="Genomic_DNA"/>
</dbReference>
<organism evidence="2 3">
    <name type="scientific">Sesamum alatum</name>
    <dbReference type="NCBI Taxonomy" id="300844"/>
    <lineage>
        <taxon>Eukaryota</taxon>
        <taxon>Viridiplantae</taxon>
        <taxon>Streptophyta</taxon>
        <taxon>Embryophyta</taxon>
        <taxon>Tracheophyta</taxon>
        <taxon>Spermatophyta</taxon>
        <taxon>Magnoliopsida</taxon>
        <taxon>eudicotyledons</taxon>
        <taxon>Gunneridae</taxon>
        <taxon>Pentapetalae</taxon>
        <taxon>asterids</taxon>
        <taxon>lamiids</taxon>
        <taxon>Lamiales</taxon>
        <taxon>Pedaliaceae</taxon>
        <taxon>Sesamum</taxon>
    </lineage>
</organism>